<evidence type="ECO:0000313" key="2">
    <source>
        <dbReference type="EMBL" id="KIR63904.1"/>
    </source>
</evidence>
<feature type="compositionally biased region" description="Basic and acidic residues" evidence="1">
    <location>
        <begin position="1"/>
        <end position="24"/>
    </location>
</feature>
<accession>A0ABR5BC69</accession>
<gene>
    <name evidence="2" type="ORF">I314_02685</name>
</gene>
<dbReference type="Proteomes" id="UP000053800">
    <property type="component" value="Unassembled WGS sequence"/>
</dbReference>
<organism evidence="2 3">
    <name type="scientific">Cryptococcus bacillisporus CA1873</name>
    <dbReference type="NCBI Taxonomy" id="1296111"/>
    <lineage>
        <taxon>Eukaryota</taxon>
        <taxon>Fungi</taxon>
        <taxon>Dikarya</taxon>
        <taxon>Basidiomycota</taxon>
        <taxon>Agaricomycotina</taxon>
        <taxon>Tremellomycetes</taxon>
        <taxon>Tremellales</taxon>
        <taxon>Cryptococcaceae</taxon>
        <taxon>Cryptococcus</taxon>
        <taxon>Cryptococcus gattii species complex</taxon>
    </lineage>
</organism>
<evidence type="ECO:0000256" key="1">
    <source>
        <dbReference type="SAM" id="MobiDB-lite"/>
    </source>
</evidence>
<reference evidence="2 3" key="1">
    <citation type="submission" date="2015-01" db="EMBL/GenBank/DDBJ databases">
        <title>The Genome Sequence of Cryptococcus gattii CA1873.</title>
        <authorList>
            <consortium name="The Broad Institute Genomics Platform"/>
            <person name="Cuomo C."/>
            <person name="Litvintseva A."/>
            <person name="Chen Y."/>
            <person name="Heitman J."/>
            <person name="Sun S."/>
            <person name="Springer D."/>
            <person name="Dromer F."/>
            <person name="Young S."/>
            <person name="Zeng Q."/>
            <person name="Gargeya S."/>
            <person name="Abouelleil A."/>
            <person name="Alvarado L."/>
            <person name="Chapman S.B."/>
            <person name="Gainer-Dewar J."/>
            <person name="Goldberg J."/>
            <person name="Griggs A."/>
            <person name="Gujja S."/>
            <person name="Hansen M."/>
            <person name="Howarth C."/>
            <person name="Imamovic A."/>
            <person name="Larimer J."/>
            <person name="Murphy C."/>
            <person name="Naylor J."/>
            <person name="Pearson M."/>
            <person name="Priest M."/>
            <person name="Roberts A."/>
            <person name="Saif S."/>
            <person name="Shea T."/>
            <person name="Sykes S."/>
            <person name="Wortman J."/>
            <person name="Nusbaum C."/>
            <person name="Birren B."/>
        </authorList>
    </citation>
    <scope>NUCLEOTIDE SEQUENCE [LARGE SCALE GENOMIC DNA]</scope>
    <source>
        <strain evidence="2 3">CA1873</strain>
    </source>
</reference>
<proteinExistence type="predicted"/>
<evidence type="ECO:0000313" key="3">
    <source>
        <dbReference type="Proteomes" id="UP000053800"/>
    </source>
</evidence>
<feature type="region of interest" description="Disordered" evidence="1">
    <location>
        <begin position="1"/>
        <end position="39"/>
    </location>
</feature>
<keyword evidence="3" id="KW-1185">Reference proteome</keyword>
<feature type="non-terminal residue" evidence="2">
    <location>
        <position position="1"/>
    </location>
</feature>
<name>A0ABR5BC69_CRYGA</name>
<dbReference type="EMBL" id="KN848894">
    <property type="protein sequence ID" value="KIR63904.1"/>
    <property type="molecule type" value="Genomic_DNA"/>
</dbReference>
<sequence length="39" mass="4425">AADSELRDTDENEDIGDKRQERTIIWEASDTASRSADKE</sequence>
<feature type="compositionally biased region" description="Polar residues" evidence="1">
    <location>
        <begin position="30"/>
        <end position="39"/>
    </location>
</feature>
<protein>
    <submittedName>
        <fullName evidence="2">Uncharacterized protein</fullName>
    </submittedName>
</protein>